<accession>A0AAV7M7E2</accession>
<dbReference type="AlphaFoldDB" id="A0AAV7M7E2"/>
<sequence length="107" mass="11293">MRSPSIFGEAQYLLRSGLSSQVVLQPGGSIGSSSCRSSPRQAMALWVASPASLVSALDANLPGKAWLQDLSAGSTVHTCVASRAKRGRSADQFLDGVGRYWLPKCII</sequence>
<proteinExistence type="predicted"/>
<reference evidence="1" key="1">
    <citation type="journal article" date="2022" name="bioRxiv">
        <title>Sequencing and chromosome-scale assembly of the giantPleurodeles waltlgenome.</title>
        <authorList>
            <person name="Brown T."/>
            <person name="Elewa A."/>
            <person name="Iarovenko S."/>
            <person name="Subramanian E."/>
            <person name="Araus A.J."/>
            <person name="Petzold A."/>
            <person name="Susuki M."/>
            <person name="Suzuki K.-i.T."/>
            <person name="Hayashi T."/>
            <person name="Toyoda A."/>
            <person name="Oliveira C."/>
            <person name="Osipova E."/>
            <person name="Leigh N.D."/>
            <person name="Simon A."/>
            <person name="Yun M.H."/>
        </authorList>
    </citation>
    <scope>NUCLEOTIDE SEQUENCE</scope>
    <source>
        <strain evidence="1">20211129_DDA</strain>
        <tissue evidence="1">Liver</tissue>
    </source>
</reference>
<comment type="caution">
    <text evidence="1">The sequence shown here is derived from an EMBL/GenBank/DDBJ whole genome shotgun (WGS) entry which is preliminary data.</text>
</comment>
<evidence type="ECO:0000313" key="1">
    <source>
        <dbReference type="EMBL" id="KAJ1099721.1"/>
    </source>
</evidence>
<keyword evidence="2" id="KW-1185">Reference proteome</keyword>
<dbReference type="Proteomes" id="UP001066276">
    <property type="component" value="Chromosome 10"/>
</dbReference>
<protein>
    <submittedName>
        <fullName evidence="1">Uncharacterized protein</fullName>
    </submittedName>
</protein>
<evidence type="ECO:0000313" key="2">
    <source>
        <dbReference type="Proteomes" id="UP001066276"/>
    </source>
</evidence>
<gene>
    <name evidence="1" type="ORF">NDU88_004820</name>
</gene>
<dbReference type="EMBL" id="JANPWB010000014">
    <property type="protein sequence ID" value="KAJ1099721.1"/>
    <property type="molecule type" value="Genomic_DNA"/>
</dbReference>
<dbReference type="PROSITE" id="PS51257">
    <property type="entry name" value="PROKAR_LIPOPROTEIN"/>
    <property type="match status" value="1"/>
</dbReference>
<name>A0AAV7M7E2_PLEWA</name>
<organism evidence="1 2">
    <name type="scientific">Pleurodeles waltl</name>
    <name type="common">Iberian ribbed newt</name>
    <dbReference type="NCBI Taxonomy" id="8319"/>
    <lineage>
        <taxon>Eukaryota</taxon>
        <taxon>Metazoa</taxon>
        <taxon>Chordata</taxon>
        <taxon>Craniata</taxon>
        <taxon>Vertebrata</taxon>
        <taxon>Euteleostomi</taxon>
        <taxon>Amphibia</taxon>
        <taxon>Batrachia</taxon>
        <taxon>Caudata</taxon>
        <taxon>Salamandroidea</taxon>
        <taxon>Salamandridae</taxon>
        <taxon>Pleurodelinae</taxon>
        <taxon>Pleurodeles</taxon>
    </lineage>
</organism>